<dbReference type="Pfam" id="PF13535">
    <property type="entry name" value="ATP-grasp_4"/>
    <property type="match status" value="1"/>
</dbReference>
<dbReference type="Gene3D" id="3.40.50.20">
    <property type="match status" value="1"/>
</dbReference>
<accession>A0AAD9EFA7</accession>
<keyword evidence="2 4" id="KW-0547">Nucleotide-binding</keyword>
<evidence type="ECO:0000313" key="7">
    <source>
        <dbReference type="Proteomes" id="UP001243330"/>
    </source>
</evidence>
<proteinExistence type="predicted"/>
<evidence type="ECO:0000256" key="1">
    <source>
        <dbReference type="ARBA" id="ARBA00022598"/>
    </source>
</evidence>
<dbReference type="AlphaFoldDB" id="A0AAD9EFA7"/>
<evidence type="ECO:0000256" key="3">
    <source>
        <dbReference type="ARBA" id="ARBA00022840"/>
    </source>
</evidence>
<dbReference type="GO" id="GO:0046872">
    <property type="term" value="F:metal ion binding"/>
    <property type="evidence" value="ECO:0007669"/>
    <property type="project" value="InterPro"/>
</dbReference>
<evidence type="ECO:0000256" key="2">
    <source>
        <dbReference type="ARBA" id="ARBA00022741"/>
    </source>
</evidence>
<dbReference type="Gene3D" id="3.30.470.20">
    <property type="entry name" value="ATP-grasp fold, B domain"/>
    <property type="match status" value="1"/>
</dbReference>
<evidence type="ECO:0000256" key="4">
    <source>
        <dbReference type="PROSITE-ProRule" id="PRU00409"/>
    </source>
</evidence>
<reference evidence="6" key="1">
    <citation type="submission" date="2023-01" db="EMBL/GenBank/DDBJ databases">
        <title>Colletotrichum chrysophilum M932 genome sequence.</title>
        <authorList>
            <person name="Baroncelli R."/>
        </authorList>
    </citation>
    <scope>NUCLEOTIDE SEQUENCE</scope>
    <source>
        <strain evidence="6">M932</strain>
    </source>
</reference>
<protein>
    <submittedName>
        <fullName evidence="6">ATP-grasp superfamily protein</fullName>
    </submittedName>
</protein>
<name>A0AAD9EFA7_9PEZI</name>
<gene>
    <name evidence="6" type="ORF">CCHR01_11882</name>
</gene>
<dbReference type="InterPro" id="IPR052032">
    <property type="entry name" value="ATP-dep_AA_Ligase"/>
</dbReference>
<dbReference type="InterPro" id="IPR013815">
    <property type="entry name" value="ATP_grasp_subdomain_1"/>
</dbReference>
<keyword evidence="1" id="KW-0436">Ligase</keyword>
<keyword evidence="3 4" id="KW-0067">ATP-binding</keyword>
<dbReference type="EMBL" id="JAQOWY010000270">
    <property type="protein sequence ID" value="KAK1845507.1"/>
    <property type="molecule type" value="Genomic_DNA"/>
</dbReference>
<dbReference type="Gene3D" id="3.30.1490.20">
    <property type="entry name" value="ATP-grasp fold, A domain"/>
    <property type="match status" value="1"/>
</dbReference>
<keyword evidence="7" id="KW-1185">Reference proteome</keyword>
<dbReference type="Pfam" id="PF18130">
    <property type="entry name" value="ATPgrasp_N"/>
    <property type="match status" value="1"/>
</dbReference>
<dbReference type="PANTHER" id="PTHR43585">
    <property type="entry name" value="FUMIPYRROLE BIOSYNTHESIS PROTEIN C"/>
    <property type="match status" value="1"/>
</dbReference>
<evidence type="ECO:0000313" key="6">
    <source>
        <dbReference type="EMBL" id="KAK1845507.1"/>
    </source>
</evidence>
<feature type="domain" description="ATP-grasp" evidence="5">
    <location>
        <begin position="348"/>
        <end position="585"/>
    </location>
</feature>
<comment type="caution">
    <text evidence="6">The sequence shown here is derived from an EMBL/GenBank/DDBJ whole genome shotgun (WGS) entry which is preliminary data.</text>
</comment>
<dbReference type="InterPro" id="IPR041472">
    <property type="entry name" value="BL00235/CARNS1_N"/>
</dbReference>
<dbReference type="InterPro" id="IPR011761">
    <property type="entry name" value="ATP-grasp"/>
</dbReference>
<dbReference type="GO" id="GO:0005524">
    <property type="term" value="F:ATP binding"/>
    <property type="evidence" value="ECO:0007669"/>
    <property type="project" value="UniProtKB-UniRule"/>
</dbReference>
<dbReference type="SUPFAM" id="SSF56059">
    <property type="entry name" value="Glutathione synthetase ATP-binding domain-like"/>
    <property type="match status" value="1"/>
</dbReference>
<dbReference type="PANTHER" id="PTHR43585:SF2">
    <property type="entry name" value="ATP-GRASP ENZYME FSQD"/>
    <property type="match status" value="1"/>
</dbReference>
<dbReference type="PROSITE" id="PS50975">
    <property type="entry name" value="ATP_GRASP"/>
    <property type="match status" value="1"/>
</dbReference>
<organism evidence="6 7">
    <name type="scientific">Colletotrichum chrysophilum</name>
    <dbReference type="NCBI Taxonomy" id="1836956"/>
    <lineage>
        <taxon>Eukaryota</taxon>
        <taxon>Fungi</taxon>
        <taxon>Dikarya</taxon>
        <taxon>Ascomycota</taxon>
        <taxon>Pezizomycotina</taxon>
        <taxon>Sordariomycetes</taxon>
        <taxon>Hypocreomycetidae</taxon>
        <taxon>Glomerellales</taxon>
        <taxon>Glomerellaceae</taxon>
        <taxon>Colletotrichum</taxon>
        <taxon>Colletotrichum gloeosporioides species complex</taxon>
    </lineage>
</organism>
<evidence type="ECO:0000259" key="5">
    <source>
        <dbReference type="PROSITE" id="PS50975"/>
    </source>
</evidence>
<sequence>MECGKRSLLGRNVGLSFTLSPNCCCCCKSVASQVHHTSRMTSLGWSLMLRGDDGQEVTLQAVRLSSGTATTHDGQRYWHFDLVLTAQQEPGQKNFVVNQDETNLATDLLQILVKQDFSRATFLRLLFSTEAGTIIRPDFLSYRLHGFEDAHKITSFLAPLYSVASTSPDQAINVTTKDDFLSLLRSSVGGVIARATDPKDTFQAIRTRLDDDLTKRLSIPWTVPQKLTQKRVFWVQGRANIEASRQFYQAARALGITLVVLDDPGHWLEDDAGPHAHYREAFLPISIAADDGLTQRVVDAVRAYPHPVNGIVCISDVRLPLVAQACEILGLPTSSSAAYFRAGNKGISREIEAAACGEQDGFVLQTAEELDAVLAEQGKGLNYPLIVKPCTGWNSDCVVKVRDEGELRAAVKRASDRHATSAARSTSVVIEPYIDGPEIDANFIVLNGEVLFCDVTDDFPCSADIPGVDKSKAANFMETLMDVPSALPVEERAMMRDSLAKSIARLGFESGVFHCEARVRGSRAYYAVDPDAGVLDLRIRGDVSAEAPSCYLHEVNARPPGYINCVAALLAHGVDYYAIRLLLSLGSEEDARVRALSKPFLRSIPQYTLGISVLAPTKAGFMGSDDAVKEFLEANPDLERHVVHYQTVKEKGEVVQGPESSELWCVGYVIVASRKGRKECLRLDREIRERFTYRLMDK</sequence>
<dbReference type="GO" id="GO:0016874">
    <property type="term" value="F:ligase activity"/>
    <property type="evidence" value="ECO:0007669"/>
    <property type="project" value="UniProtKB-KW"/>
</dbReference>
<dbReference type="Proteomes" id="UP001243330">
    <property type="component" value="Unassembled WGS sequence"/>
</dbReference>